<keyword evidence="8" id="KW-0921">Nickel transport</keyword>
<accession>A0A327ZNV7</accession>
<organism evidence="12 13">
    <name type="scientific">Macrococcus epidermidis</name>
    <dbReference type="NCBI Taxonomy" id="1902580"/>
    <lineage>
        <taxon>Bacteria</taxon>
        <taxon>Bacillati</taxon>
        <taxon>Bacillota</taxon>
        <taxon>Bacilli</taxon>
        <taxon>Bacillales</taxon>
        <taxon>Staphylococcaceae</taxon>
        <taxon>Macrococcus</taxon>
    </lineage>
</organism>
<keyword evidence="9 10" id="KW-0472">Membrane</keyword>
<dbReference type="EMBL" id="PZJH01000006">
    <property type="protein sequence ID" value="RAK44051.1"/>
    <property type="molecule type" value="Genomic_DNA"/>
</dbReference>
<evidence type="ECO:0000256" key="4">
    <source>
        <dbReference type="ARBA" id="ARBA00022475"/>
    </source>
</evidence>
<dbReference type="Pfam" id="PF00528">
    <property type="entry name" value="BPD_transp_1"/>
    <property type="match status" value="1"/>
</dbReference>
<comment type="caution">
    <text evidence="12">The sequence shown here is derived from an EMBL/GenBank/DDBJ whole genome shotgun (WGS) entry which is preliminary data.</text>
</comment>
<evidence type="ECO:0000256" key="1">
    <source>
        <dbReference type="ARBA" id="ARBA00004651"/>
    </source>
</evidence>
<proteinExistence type="inferred from homology"/>
<evidence type="ECO:0000256" key="9">
    <source>
        <dbReference type="ARBA" id="ARBA00023136"/>
    </source>
</evidence>
<evidence type="ECO:0000256" key="8">
    <source>
        <dbReference type="ARBA" id="ARBA00023112"/>
    </source>
</evidence>
<dbReference type="PROSITE" id="PS50928">
    <property type="entry name" value="ABC_TM1"/>
    <property type="match status" value="1"/>
</dbReference>
<dbReference type="GO" id="GO:0015675">
    <property type="term" value="P:nickel cation transport"/>
    <property type="evidence" value="ECO:0007669"/>
    <property type="project" value="UniProtKB-KW"/>
</dbReference>
<dbReference type="Gene3D" id="1.10.3720.10">
    <property type="entry name" value="MetI-like"/>
    <property type="match status" value="1"/>
</dbReference>
<sequence length="220" mass="23740">MSDKFQTLLPELYKAFLETILMSSIAITLSVLIGLPLGILLYLTRNQLLLPNGPLNSILGFIVNIIRSFPFIILMVAILPFATKIVGQSHGPYVASVALTLAAVPLFARLIETSLKEVDKGVIEACVATGASLKQIIMDVLIPESMSGIFQAITLAIISILAYSATAGVIGGGGIGDLAIRYGYYRYDNVTMIVTVIILIILVQLIQITGDFISKRVDKR</sequence>
<dbReference type="Proteomes" id="UP000249808">
    <property type="component" value="Unassembled WGS sequence"/>
</dbReference>
<feature type="transmembrane region" description="Helical" evidence="10">
    <location>
        <begin position="55"/>
        <end position="81"/>
    </location>
</feature>
<keyword evidence="5" id="KW-0533">Nickel</keyword>
<feature type="transmembrane region" description="Helical" evidence="10">
    <location>
        <begin position="93"/>
        <end position="111"/>
    </location>
</feature>
<feature type="transmembrane region" description="Helical" evidence="10">
    <location>
        <begin position="20"/>
        <end position="43"/>
    </location>
</feature>
<comment type="similarity">
    <text evidence="2">Belongs to the binding-protein-dependent transport system permease family. CysTW subfamily.</text>
</comment>
<evidence type="ECO:0000256" key="2">
    <source>
        <dbReference type="ARBA" id="ARBA00007069"/>
    </source>
</evidence>
<feature type="transmembrane region" description="Helical" evidence="10">
    <location>
        <begin position="190"/>
        <end position="213"/>
    </location>
</feature>
<dbReference type="FunFam" id="1.10.3720.10:FF:000002">
    <property type="entry name" value="D-methionine ABC transporter permease MetI"/>
    <property type="match status" value="1"/>
</dbReference>
<dbReference type="GO" id="GO:0048473">
    <property type="term" value="P:D-methionine transmembrane transport"/>
    <property type="evidence" value="ECO:0007669"/>
    <property type="project" value="TreeGrafter"/>
</dbReference>
<dbReference type="InterPro" id="IPR035906">
    <property type="entry name" value="MetI-like_sf"/>
</dbReference>
<dbReference type="InterPro" id="IPR000515">
    <property type="entry name" value="MetI-like"/>
</dbReference>
<evidence type="ECO:0000256" key="7">
    <source>
        <dbReference type="ARBA" id="ARBA00022989"/>
    </source>
</evidence>
<dbReference type="InterPro" id="IPR051322">
    <property type="entry name" value="AA_ABC_Transporter_Permease"/>
</dbReference>
<keyword evidence="6 10" id="KW-0812">Transmembrane</keyword>
<evidence type="ECO:0000256" key="6">
    <source>
        <dbReference type="ARBA" id="ARBA00022692"/>
    </source>
</evidence>
<keyword evidence="4" id="KW-1003">Cell membrane</keyword>
<dbReference type="RefSeq" id="WP_111716828.1">
    <property type="nucleotide sequence ID" value="NZ_CP073819.1"/>
</dbReference>
<keyword evidence="13" id="KW-1185">Reference proteome</keyword>
<feature type="domain" description="ABC transmembrane type-1" evidence="11">
    <location>
        <begin position="16"/>
        <end position="209"/>
    </location>
</feature>
<evidence type="ECO:0000313" key="12">
    <source>
        <dbReference type="EMBL" id="RAK44051.1"/>
    </source>
</evidence>
<dbReference type="GeneID" id="99096618"/>
<comment type="subcellular location">
    <subcellularLocation>
        <location evidence="1 10">Cell membrane</location>
        <topology evidence="1 10">Multi-pass membrane protein</topology>
    </subcellularLocation>
</comment>
<dbReference type="CDD" id="cd06261">
    <property type="entry name" value="TM_PBP2"/>
    <property type="match status" value="1"/>
</dbReference>
<dbReference type="GO" id="GO:0005886">
    <property type="term" value="C:plasma membrane"/>
    <property type="evidence" value="ECO:0007669"/>
    <property type="project" value="UniProtKB-SubCell"/>
</dbReference>
<dbReference type="SUPFAM" id="SSF161098">
    <property type="entry name" value="MetI-like"/>
    <property type="match status" value="1"/>
</dbReference>
<dbReference type="PANTHER" id="PTHR30450:SF1">
    <property type="entry name" value="D-METHIONINE TRANSPORT SYSTEM PERMEASE PROTEIN METI-RELATED"/>
    <property type="match status" value="1"/>
</dbReference>
<keyword evidence="7 10" id="KW-1133">Transmembrane helix</keyword>
<name>A0A327ZNV7_9STAP</name>
<gene>
    <name evidence="12" type="ORF">BHU61_10920</name>
</gene>
<evidence type="ECO:0000256" key="5">
    <source>
        <dbReference type="ARBA" id="ARBA00022596"/>
    </source>
</evidence>
<dbReference type="PANTHER" id="PTHR30450">
    <property type="entry name" value="ABC TRANSPORTER PERMEASE"/>
    <property type="match status" value="1"/>
</dbReference>
<evidence type="ECO:0000313" key="13">
    <source>
        <dbReference type="Proteomes" id="UP000249808"/>
    </source>
</evidence>
<feature type="transmembrane region" description="Helical" evidence="10">
    <location>
        <begin position="148"/>
        <end position="170"/>
    </location>
</feature>
<keyword evidence="8" id="KW-0406">Ion transport</keyword>
<evidence type="ECO:0000256" key="10">
    <source>
        <dbReference type="RuleBase" id="RU363032"/>
    </source>
</evidence>
<protein>
    <submittedName>
        <fullName evidence="12">Methionine ABC transporter permease</fullName>
    </submittedName>
</protein>
<dbReference type="AlphaFoldDB" id="A0A327ZNV7"/>
<keyword evidence="3 10" id="KW-0813">Transport</keyword>
<evidence type="ECO:0000256" key="3">
    <source>
        <dbReference type="ARBA" id="ARBA00022448"/>
    </source>
</evidence>
<reference evidence="12 13" key="1">
    <citation type="journal article" date="2018" name="Front. Microbiol.">
        <title>Description and Comparative Genomics of Macrococcus caseolyticus subsp. hominis subsp. nov., Macrococcus goetzii sp. nov., Macrococcus epidermidis sp. nov., and Macrococcus bohemicus sp. nov., Novel Macrococci From Human Clinical Material With Virulence Potential and Suspected Uptake of Foreign DNA by Natural Transformation.</title>
        <authorList>
            <person name="Maslanova I."/>
            <person name="Wertheimer Z."/>
            <person name="Sedlacek I."/>
            <person name="Svec P."/>
            <person name="Indrakova A."/>
            <person name="Kovarovic V."/>
            <person name="Schumann P."/>
            <person name="Sproer C."/>
            <person name="Kralova S."/>
            <person name="Sedo O."/>
            <person name="Kristofova L."/>
            <person name="Vrbovska V."/>
            <person name="Fuzik T."/>
            <person name="Petras P."/>
            <person name="Zdrahal Z."/>
            <person name="Ruzickova V."/>
            <person name="Doskar J."/>
            <person name="Pantucek R."/>
        </authorList>
    </citation>
    <scope>NUCLEOTIDE SEQUENCE [LARGE SCALE GENOMIC DNA]</scope>
    <source>
        <strain evidence="12 13">01/688</strain>
    </source>
</reference>
<evidence type="ECO:0000259" key="11">
    <source>
        <dbReference type="PROSITE" id="PS50928"/>
    </source>
</evidence>